<organism evidence="9 10">
    <name type="scientific">Sporobacter termitidis DSM 10068</name>
    <dbReference type="NCBI Taxonomy" id="1123282"/>
    <lineage>
        <taxon>Bacteria</taxon>
        <taxon>Bacillati</taxon>
        <taxon>Bacillota</taxon>
        <taxon>Clostridia</taxon>
        <taxon>Eubacteriales</taxon>
        <taxon>Oscillospiraceae</taxon>
        <taxon>Sporobacter</taxon>
    </lineage>
</organism>
<keyword evidence="10" id="KW-1185">Reference proteome</keyword>
<dbReference type="CDD" id="cd06261">
    <property type="entry name" value="TM_PBP2"/>
    <property type="match status" value="1"/>
</dbReference>
<dbReference type="Proteomes" id="UP000183995">
    <property type="component" value="Unassembled WGS sequence"/>
</dbReference>
<evidence type="ECO:0000256" key="3">
    <source>
        <dbReference type="ARBA" id="ARBA00022475"/>
    </source>
</evidence>
<feature type="transmembrane region" description="Helical" evidence="7">
    <location>
        <begin position="9"/>
        <end position="30"/>
    </location>
</feature>
<comment type="similarity">
    <text evidence="7">Belongs to the binding-protein-dependent transport system permease family.</text>
</comment>
<evidence type="ECO:0000256" key="4">
    <source>
        <dbReference type="ARBA" id="ARBA00022692"/>
    </source>
</evidence>
<gene>
    <name evidence="9" type="ORF">SAMN02745823_02010</name>
</gene>
<evidence type="ECO:0000259" key="8">
    <source>
        <dbReference type="PROSITE" id="PS50928"/>
    </source>
</evidence>
<evidence type="ECO:0000256" key="6">
    <source>
        <dbReference type="ARBA" id="ARBA00023136"/>
    </source>
</evidence>
<dbReference type="Pfam" id="PF19300">
    <property type="entry name" value="BPD_transp_1_N"/>
    <property type="match status" value="1"/>
</dbReference>
<dbReference type="Gene3D" id="1.10.3720.10">
    <property type="entry name" value="MetI-like"/>
    <property type="match status" value="1"/>
</dbReference>
<evidence type="ECO:0000313" key="9">
    <source>
        <dbReference type="EMBL" id="SHI02854.1"/>
    </source>
</evidence>
<protein>
    <submittedName>
        <fullName evidence="9">Peptide/nickel transport system permease protein</fullName>
    </submittedName>
</protein>
<dbReference type="EMBL" id="FQXV01000006">
    <property type="protein sequence ID" value="SHI02854.1"/>
    <property type="molecule type" value="Genomic_DNA"/>
</dbReference>
<feature type="transmembrane region" description="Helical" evidence="7">
    <location>
        <begin position="256"/>
        <end position="277"/>
    </location>
</feature>
<dbReference type="SUPFAM" id="SSF161098">
    <property type="entry name" value="MetI-like"/>
    <property type="match status" value="1"/>
</dbReference>
<name>A0A1M5XTJ0_9FIRM</name>
<comment type="subcellular location">
    <subcellularLocation>
        <location evidence="1 7">Cell membrane</location>
        <topology evidence="1 7">Multi-pass membrane protein</topology>
    </subcellularLocation>
</comment>
<dbReference type="PANTHER" id="PTHR43163">
    <property type="entry name" value="DIPEPTIDE TRANSPORT SYSTEM PERMEASE PROTEIN DPPB-RELATED"/>
    <property type="match status" value="1"/>
</dbReference>
<keyword evidence="6 7" id="KW-0472">Membrane</keyword>
<keyword evidence="4 7" id="KW-0812">Transmembrane</keyword>
<dbReference type="InterPro" id="IPR000515">
    <property type="entry name" value="MetI-like"/>
</dbReference>
<dbReference type="PANTHER" id="PTHR43163:SF6">
    <property type="entry name" value="DIPEPTIDE TRANSPORT SYSTEM PERMEASE PROTEIN DPPB-RELATED"/>
    <property type="match status" value="1"/>
</dbReference>
<keyword evidence="3" id="KW-1003">Cell membrane</keyword>
<dbReference type="GO" id="GO:0005886">
    <property type="term" value="C:plasma membrane"/>
    <property type="evidence" value="ECO:0007669"/>
    <property type="project" value="UniProtKB-SubCell"/>
</dbReference>
<dbReference type="GO" id="GO:0055085">
    <property type="term" value="P:transmembrane transport"/>
    <property type="evidence" value="ECO:0007669"/>
    <property type="project" value="InterPro"/>
</dbReference>
<proteinExistence type="inferred from homology"/>
<evidence type="ECO:0000256" key="5">
    <source>
        <dbReference type="ARBA" id="ARBA00022989"/>
    </source>
</evidence>
<evidence type="ECO:0000256" key="7">
    <source>
        <dbReference type="RuleBase" id="RU363032"/>
    </source>
</evidence>
<feature type="transmembrane region" description="Helical" evidence="7">
    <location>
        <begin position="289"/>
        <end position="313"/>
    </location>
</feature>
<dbReference type="InterPro" id="IPR035906">
    <property type="entry name" value="MetI-like_sf"/>
</dbReference>
<evidence type="ECO:0000256" key="2">
    <source>
        <dbReference type="ARBA" id="ARBA00022448"/>
    </source>
</evidence>
<feature type="domain" description="ABC transmembrane type-1" evidence="8">
    <location>
        <begin position="101"/>
        <end position="306"/>
    </location>
</feature>
<dbReference type="PROSITE" id="PS50928">
    <property type="entry name" value="ABC_TM1"/>
    <property type="match status" value="1"/>
</dbReference>
<reference evidence="9 10" key="1">
    <citation type="submission" date="2016-11" db="EMBL/GenBank/DDBJ databases">
        <authorList>
            <person name="Jaros S."/>
            <person name="Januszkiewicz K."/>
            <person name="Wedrychowicz H."/>
        </authorList>
    </citation>
    <scope>NUCLEOTIDE SEQUENCE [LARGE SCALE GENOMIC DNA]</scope>
    <source>
        <strain evidence="9 10">DSM 10068</strain>
    </source>
</reference>
<dbReference type="STRING" id="1123282.SAMN02745823_02010"/>
<dbReference type="RefSeq" id="WP_073078406.1">
    <property type="nucleotide sequence ID" value="NZ_FQXV01000006.1"/>
</dbReference>
<accession>A0A1M5XTJ0</accession>
<keyword evidence="5 7" id="KW-1133">Transmembrane helix</keyword>
<feature type="transmembrane region" description="Helical" evidence="7">
    <location>
        <begin position="182"/>
        <end position="200"/>
    </location>
</feature>
<dbReference type="AlphaFoldDB" id="A0A1M5XTJ0"/>
<evidence type="ECO:0000256" key="1">
    <source>
        <dbReference type="ARBA" id="ARBA00004651"/>
    </source>
</evidence>
<dbReference type="Pfam" id="PF00528">
    <property type="entry name" value="BPD_transp_1"/>
    <property type="match status" value="1"/>
</dbReference>
<sequence>MVNYIIRRLFYAVLIVICVSMLVFGLIRALPGDPIEILVSRTELADAQADPEYFEELRHELGLDKPIPIQFVNWFAKVVQGDFGKSIIKGDDIMQSMGERMVITITLGLTAFVVSNIIGPLLGIISAIRRGKLIDNIVTFIANIGITAPTFWVAILLVYLFGYVLHWLPLYGYTLPWKDFGLSLRQGIMPVFVMALGPIASTARQTRSSMLEVLGEDYIRTAWAKGLNERQVIFRHALKNSLMPVVTLQGQMIRQIFGGSFIVETIFVIPGMGKLMIDAMLSHDYPTIQAVTLILTVVVVIANLIVDLLYGWIDPRIQYE</sequence>
<feature type="transmembrane region" description="Helical" evidence="7">
    <location>
        <begin position="101"/>
        <end position="125"/>
    </location>
</feature>
<dbReference type="OrthoDB" id="9769919at2"/>
<evidence type="ECO:0000313" key="10">
    <source>
        <dbReference type="Proteomes" id="UP000183995"/>
    </source>
</evidence>
<keyword evidence="2 7" id="KW-0813">Transport</keyword>
<feature type="transmembrane region" description="Helical" evidence="7">
    <location>
        <begin position="137"/>
        <end position="162"/>
    </location>
</feature>
<dbReference type="InterPro" id="IPR045621">
    <property type="entry name" value="BPD_transp_1_N"/>
</dbReference>